<dbReference type="Pfam" id="PF00528">
    <property type="entry name" value="BPD_transp_1"/>
    <property type="match status" value="1"/>
</dbReference>
<organism evidence="11 12">
    <name type="scientific">Desulfovibrio litoralis DSM 11393</name>
    <dbReference type="NCBI Taxonomy" id="1121455"/>
    <lineage>
        <taxon>Bacteria</taxon>
        <taxon>Pseudomonadati</taxon>
        <taxon>Thermodesulfobacteriota</taxon>
        <taxon>Desulfovibrionia</taxon>
        <taxon>Desulfovibrionales</taxon>
        <taxon>Desulfovibrionaceae</taxon>
        <taxon>Desulfovibrio</taxon>
    </lineage>
</organism>
<name>A0A1M7SAS3_9BACT</name>
<dbReference type="CDD" id="cd06261">
    <property type="entry name" value="TM_PBP2"/>
    <property type="match status" value="1"/>
</dbReference>
<evidence type="ECO:0000313" key="11">
    <source>
        <dbReference type="EMBL" id="SHN55352.1"/>
    </source>
</evidence>
<gene>
    <name evidence="11" type="ORF">SAMN02745728_00661</name>
</gene>
<dbReference type="Proteomes" id="UP000186469">
    <property type="component" value="Unassembled WGS sequence"/>
</dbReference>
<dbReference type="GO" id="GO:0043190">
    <property type="term" value="C:ATP-binding cassette (ABC) transporter complex"/>
    <property type="evidence" value="ECO:0007669"/>
    <property type="project" value="InterPro"/>
</dbReference>
<keyword evidence="7 9" id="KW-1133">Transmembrane helix</keyword>
<evidence type="ECO:0000259" key="10">
    <source>
        <dbReference type="PROSITE" id="PS50928"/>
    </source>
</evidence>
<dbReference type="InterPro" id="IPR043429">
    <property type="entry name" value="ArtM/GltK/GlnP/TcyL/YhdX-like"/>
</dbReference>
<dbReference type="InterPro" id="IPR035906">
    <property type="entry name" value="MetI-like_sf"/>
</dbReference>
<keyword evidence="4" id="KW-1003">Cell membrane</keyword>
<keyword evidence="3 9" id="KW-0813">Transport</keyword>
<comment type="subcellular location">
    <subcellularLocation>
        <location evidence="1">Cell inner membrane</location>
        <topology evidence="1">Multi-pass membrane protein</topology>
    </subcellularLocation>
    <subcellularLocation>
        <location evidence="9">Cell membrane</location>
        <topology evidence="9">Multi-pass membrane protein</topology>
    </subcellularLocation>
</comment>
<dbReference type="InterPro" id="IPR010065">
    <property type="entry name" value="AA_ABC_transptr_permease_3TM"/>
</dbReference>
<feature type="transmembrane region" description="Helical" evidence="9">
    <location>
        <begin position="106"/>
        <end position="124"/>
    </location>
</feature>
<accession>A0A1M7SAS3</accession>
<feature type="transmembrane region" description="Helical" evidence="9">
    <location>
        <begin position="65"/>
        <end position="86"/>
    </location>
</feature>
<evidence type="ECO:0000256" key="2">
    <source>
        <dbReference type="ARBA" id="ARBA00010072"/>
    </source>
</evidence>
<evidence type="ECO:0000256" key="9">
    <source>
        <dbReference type="RuleBase" id="RU363032"/>
    </source>
</evidence>
<evidence type="ECO:0000256" key="8">
    <source>
        <dbReference type="ARBA" id="ARBA00023136"/>
    </source>
</evidence>
<keyword evidence="5 9" id="KW-0812">Transmembrane</keyword>
<reference evidence="11 12" key="1">
    <citation type="submission" date="2016-12" db="EMBL/GenBank/DDBJ databases">
        <authorList>
            <person name="Song W.-J."/>
            <person name="Kurnit D.M."/>
        </authorList>
    </citation>
    <scope>NUCLEOTIDE SEQUENCE [LARGE SCALE GENOMIC DNA]</scope>
    <source>
        <strain evidence="11 12">DSM 11393</strain>
    </source>
</reference>
<keyword evidence="12" id="KW-1185">Reference proteome</keyword>
<feature type="domain" description="ABC transmembrane type-1" evidence="10">
    <location>
        <begin position="65"/>
        <end position="277"/>
    </location>
</feature>
<evidence type="ECO:0000256" key="3">
    <source>
        <dbReference type="ARBA" id="ARBA00022448"/>
    </source>
</evidence>
<keyword evidence="8 9" id="KW-0472">Membrane</keyword>
<evidence type="ECO:0000256" key="6">
    <source>
        <dbReference type="ARBA" id="ARBA00022970"/>
    </source>
</evidence>
<dbReference type="STRING" id="1121455.SAMN02745728_00661"/>
<dbReference type="PANTHER" id="PTHR30614">
    <property type="entry name" value="MEMBRANE COMPONENT OF AMINO ACID ABC TRANSPORTER"/>
    <property type="match status" value="1"/>
</dbReference>
<dbReference type="GO" id="GO:0006865">
    <property type="term" value="P:amino acid transport"/>
    <property type="evidence" value="ECO:0007669"/>
    <property type="project" value="UniProtKB-KW"/>
</dbReference>
<dbReference type="EMBL" id="FRDI01000003">
    <property type="protein sequence ID" value="SHN55352.1"/>
    <property type="molecule type" value="Genomic_DNA"/>
</dbReference>
<evidence type="ECO:0000256" key="5">
    <source>
        <dbReference type="ARBA" id="ARBA00022692"/>
    </source>
</evidence>
<evidence type="ECO:0000313" key="12">
    <source>
        <dbReference type="Proteomes" id="UP000186469"/>
    </source>
</evidence>
<dbReference type="PANTHER" id="PTHR30614:SF0">
    <property type="entry name" value="L-CYSTINE TRANSPORT SYSTEM PERMEASE PROTEIN TCYL"/>
    <property type="match status" value="1"/>
</dbReference>
<evidence type="ECO:0000256" key="1">
    <source>
        <dbReference type="ARBA" id="ARBA00004429"/>
    </source>
</evidence>
<keyword evidence="6" id="KW-0029">Amino-acid transport</keyword>
<dbReference type="GO" id="GO:0022857">
    <property type="term" value="F:transmembrane transporter activity"/>
    <property type="evidence" value="ECO:0007669"/>
    <property type="project" value="InterPro"/>
</dbReference>
<sequence>MSLVYSHFSFFDFFISYFGVLKNIVSFNTVAEFNIFSSLESFFSVDKAYWNMIYHELLPTLTRGLLKSVLIIVPSAVLGLILGVALGTARVFGSPWLRAFCNAYTAVFRGVPLVVQLFIFYFGLTNLSFLIHMFNGTPIGDYFASRGITHFGIYLEPYQAAILCFVLCSGAYHSEYIRGALISIKQGQIKAAEALGFSKLATIWNIVIPQAFRRALPGCGNEIIYLIKYSSLAYLLTYMELTGEAKNFAARTYYFTEVFLITGIYYLLLVTIAGIILEYLEKRLYIPGFGVNK</sequence>
<evidence type="ECO:0000256" key="7">
    <source>
        <dbReference type="ARBA" id="ARBA00022989"/>
    </source>
</evidence>
<dbReference type="InterPro" id="IPR000515">
    <property type="entry name" value="MetI-like"/>
</dbReference>
<protein>
    <submittedName>
        <fullName evidence="11">Amino acid ABC transporter membrane protein 2, PAAT family</fullName>
    </submittedName>
</protein>
<dbReference type="AlphaFoldDB" id="A0A1M7SAS3"/>
<comment type="similarity">
    <text evidence="2">Belongs to the binding-protein-dependent transport system permease family. HisMQ subfamily.</text>
</comment>
<dbReference type="SUPFAM" id="SSF161098">
    <property type="entry name" value="MetI-like"/>
    <property type="match status" value="1"/>
</dbReference>
<dbReference type="NCBIfam" id="TIGR01726">
    <property type="entry name" value="HEQRo_perm_3TM"/>
    <property type="match status" value="1"/>
</dbReference>
<dbReference type="PROSITE" id="PS50928">
    <property type="entry name" value="ABC_TM1"/>
    <property type="match status" value="1"/>
</dbReference>
<evidence type="ECO:0000256" key="4">
    <source>
        <dbReference type="ARBA" id="ARBA00022475"/>
    </source>
</evidence>
<dbReference type="Gene3D" id="1.10.3720.10">
    <property type="entry name" value="MetI-like"/>
    <property type="match status" value="1"/>
</dbReference>
<feature type="transmembrane region" description="Helical" evidence="9">
    <location>
        <begin position="253"/>
        <end position="277"/>
    </location>
</feature>
<proteinExistence type="inferred from homology"/>